<dbReference type="SUPFAM" id="SSF52980">
    <property type="entry name" value="Restriction endonuclease-like"/>
    <property type="match status" value="1"/>
</dbReference>
<evidence type="ECO:0000313" key="1">
    <source>
        <dbReference type="EMBL" id="SVE57771.1"/>
    </source>
</evidence>
<sequence>VTQLSKQLSEHLVAAELARRGIVATPFSGNVPDIDILAFKSGKSISVQVKSAKTGNITVANVERDYLILKQEGNFQRVIAK</sequence>
<name>A0A383ELX8_9ZZZZ</name>
<feature type="non-terminal residue" evidence="1">
    <location>
        <position position="1"/>
    </location>
</feature>
<organism evidence="1">
    <name type="scientific">marine metagenome</name>
    <dbReference type="NCBI Taxonomy" id="408172"/>
    <lineage>
        <taxon>unclassified sequences</taxon>
        <taxon>metagenomes</taxon>
        <taxon>ecological metagenomes</taxon>
    </lineage>
</organism>
<dbReference type="GO" id="GO:0003676">
    <property type="term" value="F:nucleic acid binding"/>
    <property type="evidence" value="ECO:0007669"/>
    <property type="project" value="InterPro"/>
</dbReference>
<dbReference type="InterPro" id="IPR011335">
    <property type="entry name" value="Restrct_endonuc-II-like"/>
</dbReference>
<protein>
    <submittedName>
        <fullName evidence="1">Uncharacterized protein</fullName>
    </submittedName>
</protein>
<reference evidence="1" key="1">
    <citation type="submission" date="2018-05" db="EMBL/GenBank/DDBJ databases">
        <authorList>
            <person name="Lanie J.A."/>
            <person name="Ng W.-L."/>
            <person name="Kazmierczak K.M."/>
            <person name="Andrzejewski T.M."/>
            <person name="Davidsen T.M."/>
            <person name="Wayne K.J."/>
            <person name="Tettelin H."/>
            <person name="Glass J.I."/>
            <person name="Rusch D."/>
            <person name="Podicherti R."/>
            <person name="Tsui H.-C.T."/>
            <person name="Winkler M.E."/>
        </authorList>
    </citation>
    <scope>NUCLEOTIDE SEQUENCE</scope>
</reference>
<accession>A0A383ELX8</accession>
<dbReference type="EMBL" id="UINC01227042">
    <property type="protein sequence ID" value="SVE57771.1"/>
    <property type="molecule type" value="Genomic_DNA"/>
</dbReference>
<dbReference type="InterPro" id="IPR011856">
    <property type="entry name" value="tRNA_endonuc-like_dom_sf"/>
</dbReference>
<proteinExistence type="predicted"/>
<dbReference type="Gene3D" id="3.40.1350.10">
    <property type="match status" value="1"/>
</dbReference>
<dbReference type="AlphaFoldDB" id="A0A383ELX8"/>
<gene>
    <name evidence="1" type="ORF">METZ01_LOCUS510625</name>
</gene>